<organism evidence="1 2">
    <name type="scientific">Paramecium octaurelia</name>
    <dbReference type="NCBI Taxonomy" id="43137"/>
    <lineage>
        <taxon>Eukaryota</taxon>
        <taxon>Sar</taxon>
        <taxon>Alveolata</taxon>
        <taxon>Ciliophora</taxon>
        <taxon>Intramacronucleata</taxon>
        <taxon>Oligohymenophorea</taxon>
        <taxon>Peniculida</taxon>
        <taxon>Parameciidae</taxon>
        <taxon>Paramecium</taxon>
    </lineage>
</organism>
<dbReference type="OrthoDB" id="308572at2759"/>
<keyword evidence="2" id="KW-1185">Reference proteome</keyword>
<accession>A0A8S1TV98</accession>
<name>A0A8S1TV98_PAROT</name>
<comment type="caution">
    <text evidence="1">The sequence shown here is derived from an EMBL/GenBank/DDBJ whole genome shotgun (WGS) entry which is preliminary data.</text>
</comment>
<gene>
    <name evidence="1" type="ORF">POCTA_138.1.T0340153</name>
</gene>
<evidence type="ECO:0000313" key="2">
    <source>
        <dbReference type="Proteomes" id="UP000683925"/>
    </source>
</evidence>
<proteinExistence type="predicted"/>
<sequence>MSSCLDEKITCELINVKAQDILNNLEQIAPNYDSTIILTIQQSYIKTYFCKNEEIKFLSSSKVTKDKYYSQIQYLTTSNTYIAIPQSQILISTLYGVNSRKFMQKVKHQFYSCQSLLLNKKENILFLTEFNQIEVFEKQIIGWKSIDLLQTLSNRDSICSLCLSPEEDYLVTSTSNYYSGSPAIVVYRKKVVDNQKYWMLTQGISSDSGELWGFVNNFQFLFLNFDSLQIYTENQQNKKFENTNTIQFEIPYFQCKSFAFLHQHQILLIITINSIYVMKLQEEKKLLLKQQIQINLSQLIKSNPASMQFNSILTKDGKYLFIWNGVKTQVMSLTNL</sequence>
<dbReference type="EMBL" id="CAJJDP010000034">
    <property type="protein sequence ID" value="CAD8157781.1"/>
    <property type="molecule type" value="Genomic_DNA"/>
</dbReference>
<dbReference type="AlphaFoldDB" id="A0A8S1TV98"/>
<reference evidence="1" key="1">
    <citation type="submission" date="2021-01" db="EMBL/GenBank/DDBJ databases">
        <authorList>
            <consortium name="Genoscope - CEA"/>
            <person name="William W."/>
        </authorList>
    </citation>
    <scope>NUCLEOTIDE SEQUENCE</scope>
</reference>
<dbReference type="Proteomes" id="UP000683925">
    <property type="component" value="Unassembled WGS sequence"/>
</dbReference>
<protein>
    <submittedName>
        <fullName evidence="1">Uncharacterized protein</fullName>
    </submittedName>
</protein>
<evidence type="ECO:0000313" key="1">
    <source>
        <dbReference type="EMBL" id="CAD8157781.1"/>
    </source>
</evidence>